<dbReference type="AlphaFoldDB" id="A0A067HGW9"/>
<dbReference type="Proteomes" id="UP000027120">
    <property type="component" value="Unassembled WGS sequence"/>
</dbReference>
<dbReference type="EMBL" id="KK784873">
    <property type="protein sequence ID" value="KDO87297.1"/>
    <property type="molecule type" value="Genomic_DNA"/>
</dbReference>
<name>A0A067HGW9_CITSI</name>
<gene>
    <name evidence="1" type="ORF">CISIN_1g037104mg</name>
</gene>
<keyword evidence="2" id="KW-1185">Reference proteome</keyword>
<evidence type="ECO:0000313" key="2">
    <source>
        <dbReference type="Proteomes" id="UP000027120"/>
    </source>
</evidence>
<reference evidence="1 2" key="1">
    <citation type="submission" date="2014-04" db="EMBL/GenBank/DDBJ databases">
        <authorList>
            <consortium name="International Citrus Genome Consortium"/>
            <person name="Gmitter F."/>
            <person name="Chen C."/>
            <person name="Farmerie W."/>
            <person name="Harkins T."/>
            <person name="Desany B."/>
            <person name="Mohiuddin M."/>
            <person name="Kodira C."/>
            <person name="Borodovsky M."/>
            <person name="Lomsadze A."/>
            <person name="Burns P."/>
            <person name="Jenkins J."/>
            <person name="Prochnik S."/>
            <person name="Shu S."/>
            <person name="Chapman J."/>
            <person name="Pitluck S."/>
            <person name="Schmutz J."/>
            <person name="Rokhsar D."/>
        </authorList>
    </citation>
    <scope>NUCLEOTIDE SEQUENCE</scope>
</reference>
<accession>A0A067HGW9</accession>
<proteinExistence type="predicted"/>
<sequence>MSMQGKTDKYVSILPNCLSRCINTKTYQSFTIDFNIASQFLNSKYAVEIWFTTFNFKCPPKAMYLNMKY</sequence>
<evidence type="ECO:0000313" key="1">
    <source>
        <dbReference type="EMBL" id="KDO87297.1"/>
    </source>
</evidence>
<organism evidence="1 2">
    <name type="scientific">Citrus sinensis</name>
    <name type="common">Sweet orange</name>
    <name type="synonym">Citrus aurantium var. sinensis</name>
    <dbReference type="NCBI Taxonomy" id="2711"/>
    <lineage>
        <taxon>Eukaryota</taxon>
        <taxon>Viridiplantae</taxon>
        <taxon>Streptophyta</taxon>
        <taxon>Embryophyta</taxon>
        <taxon>Tracheophyta</taxon>
        <taxon>Spermatophyta</taxon>
        <taxon>Magnoliopsida</taxon>
        <taxon>eudicotyledons</taxon>
        <taxon>Gunneridae</taxon>
        <taxon>Pentapetalae</taxon>
        <taxon>rosids</taxon>
        <taxon>malvids</taxon>
        <taxon>Sapindales</taxon>
        <taxon>Rutaceae</taxon>
        <taxon>Aurantioideae</taxon>
        <taxon>Citrus</taxon>
    </lineage>
</organism>
<protein>
    <submittedName>
        <fullName evidence="1">Uncharacterized protein</fullName>
    </submittedName>
</protein>